<evidence type="ECO:0000313" key="1">
    <source>
        <dbReference type="EMBL" id="GIM28281.1"/>
    </source>
</evidence>
<dbReference type="PIRSF" id="PIRSF033595">
    <property type="entry name" value="UCP033595"/>
    <property type="match status" value="1"/>
</dbReference>
<dbReference type="Proteomes" id="UP000679179">
    <property type="component" value="Unassembled WGS sequence"/>
</dbReference>
<dbReference type="RefSeq" id="WP_212903019.1">
    <property type="nucleotide sequence ID" value="NZ_BOPZ01000005.1"/>
</dbReference>
<evidence type="ECO:0000313" key="2">
    <source>
        <dbReference type="Proteomes" id="UP000679179"/>
    </source>
</evidence>
<gene>
    <name evidence="1" type="ORF">CPJCM30710_09470</name>
</gene>
<sequence length="108" mass="12606">MKVVENLIKSVNCDNISYTYSYRLIRDSYKSNDAYGIEIERADYKNDIIVNIDRDRVKLISPNLEKVRGLVVMLYENQVSPIHLIDIIGEKVDEWVADFENSSYTIKN</sequence>
<name>A0A919RXQ3_9CLOT</name>
<protein>
    <submittedName>
        <fullName evidence="1">Uncharacterized protein</fullName>
    </submittedName>
</protein>
<dbReference type="Pfam" id="PF20124">
    <property type="entry name" value="DUF6514"/>
    <property type="match status" value="1"/>
</dbReference>
<dbReference type="AlphaFoldDB" id="A0A919RXQ3"/>
<keyword evidence="2" id="KW-1185">Reference proteome</keyword>
<comment type="caution">
    <text evidence="1">The sequence shown here is derived from an EMBL/GenBank/DDBJ whole genome shotgun (WGS) entry which is preliminary data.</text>
</comment>
<reference evidence="1" key="1">
    <citation type="submission" date="2021-03" db="EMBL/GenBank/DDBJ databases">
        <title>Taxonomic study of Clostridium polyendosporum from meadow-gley soil under rice.</title>
        <authorList>
            <person name="Kobayashi H."/>
            <person name="Tanizawa Y."/>
            <person name="Yagura M."/>
        </authorList>
    </citation>
    <scope>NUCLEOTIDE SEQUENCE</scope>
    <source>
        <strain evidence="1">JCM 30710</strain>
    </source>
</reference>
<proteinExistence type="predicted"/>
<accession>A0A919RXQ3</accession>
<dbReference type="EMBL" id="BOPZ01000005">
    <property type="protein sequence ID" value="GIM28281.1"/>
    <property type="molecule type" value="Genomic_DNA"/>
</dbReference>
<organism evidence="1 2">
    <name type="scientific">Clostridium polyendosporum</name>
    <dbReference type="NCBI Taxonomy" id="69208"/>
    <lineage>
        <taxon>Bacteria</taxon>
        <taxon>Bacillati</taxon>
        <taxon>Bacillota</taxon>
        <taxon>Clostridia</taxon>
        <taxon>Eubacteriales</taxon>
        <taxon>Clostridiaceae</taxon>
        <taxon>Clostridium</taxon>
    </lineage>
</organism>
<dbReference type="InterPro" id="IPR017016">
    <property type="entry name" value="UCP033595"/>
</dbReference>